<evidence type="ECO:0000256" key="1">
    <source>
        <dbReference type="SAM" id="MobiDB-lite"/>
    </source>
</evidence>
<feature type="compositionally biased region" description="Gly residues" evidence="1">
    <location>
        <begin position="1"/>
        <end position="23"/>
    </location>
</feature>
<feature type="region of interest" description="Disordered" evidence="1">
    <location>
        <begin position="111"/>
        <end position="145"/>
    </location>
</feature>
<feature type="region of interest" description="Disordered" evidence="1">
    <location>
        <begin position="1"/>
        <end position="24"/>
    </location>
</feature>
<accession>A0A5B7GJS3</accession>
<name>A0A5B7GJS3_PORTR</name>
<keyword evidence="3" id="KW-1185">Reference proteome</keyword>
<comment type="caution">
    <text evidence="2">The sequence shown here is derived from an EMBL/GenBank/DDBJ whole genome shotgun (WGS) entry which is preliminary data.</text>
</comment>
<protein>
    <submittedName>
        <fullName evidence="2">Uncharacterized protein</fullName>
    </submittedName>
</protein>
<evidence type="ECO:0000313" key="3">
    <source>
        <dbReference type="Proteomes" id="UP000324222"/>
    </source>
</evidence>
<dbReference type="EMBL" id="VSRR010015014">
    <property type="protein sequence ID" value="MPC57713.1"/>
    <property type="molecule type" value="Genomic_DNA"/>
</dbReference>
<sequence length="145" mass="15303">MCTSARGGGGGGGGGGGVDGGGEAEWLRSGAEQHKADQGCTSWQVAEAVAAGREGGMERGKKENVCLQFVVGRQERQAEWLPRLREAGGKRNNRHCLLGLMRQVREAREARQARQAKRGAGVICSGTREGPNGRDGAATQRSLLF</sequence>
<dbReference type="Proteomes" id="UP000324222">
    <property type="component" value="Unassembled WGS sequence"/>
</dbReference>
<gene>
    <name evidence="2" type="ORF">E2C01_051700</name>
</gene>
<organism evidence="2 3">
    <name type="scientific">Portunus trituberculatus</name>
    <name type="common">Swimming crab</name>
    <name type="synonym">Neptunus trituberculatus</name>
    <dbReference type="NCBI Taxonomy" id="210409"/>
    <lineage>
        <taxon>Eukaryota</taxon>
        <taxon>Metazoa</taxon>
        <taxon>Ecdysozoa</taxon>
        <taxon>Arthropoda</taxon>
        <taxon>Crustacea</taxon>
        <taxon>Multicrustacea</taxon>
        <taxon>Malacostraca</taxon>
        <taxon>Eumalacostraca</taxon>
        <taxon>Eucarida</taxon>
        <taxon>Decapoda</taxon>
        <taxon>Pleocyemata</taxon>
        <taxon>Brachyura</taxon>
        <taxon>Eubrachyura</taxon>
        <taxon>Portunoidea</taxon>
        <taxon>Portunidae</taxon>
        <taxon>Portuninae</taxon>
        <taxon>Portunus</taxon>
    </lineage>
</organism>
<proteinExistence type="predicted"/>
<dbReference type="AlphaFoldDB" id="A0A5B7GJS3"/>
<reference evidence="2 3" key="1">
    <citation type="submission" date="2019-05" db="EMBL/GenBank/DDBJ databases">
        <title>Another draft genome of Portunus trituberculatus and its Hox gene families provides insights of decapod evolution.</title>
        <authorList>
            <person name="Jeong J.-H."/>
            <person name="Song I."/>
            <person name="Kim S."/>
            <person name="Choi T."/>
            <person name="Kim D."/>
            <person name="Ryu S."/>
            <person name="Kim W."/>
        </authorList>
    </citation>
    <scope>NUCLEOTIDE SEQUENCE [LARGE SCALE GENOMIC DNA]</scope>
    <source>
        <tissue evidence="2">Muscle</tissue>
    </source>
</reference>
<evidence type="ECO:0000313" key="2">
    <source>
        <dbReference type="EMBL" id="MPC57713.1"/>
    </source>
</evidence>